<dbReference type="PRINTS" id="PR00144">
    <property type="entry name" value="DALDHYDRTASE"/>
</dbReference>
<dbReference type="InterPro" id="IPR001731">
    <property type="entry name" value="ALAD"/>
</dbReference>
<accession>Q22HL3</accession>
<evidence type="ECO:0000256" key="13">
    <source>
        <dbReference type="RuleBase" id="RU004161"/>
    </source>
</evidence>
<keyword evidence="15" id="KW-1185">Reference proteome</keyword>
<feature type="active site" description="Schiff-base intermediate with substrate" evidence="11">
    <location>
        <position position="258"/>
    </location>
</feature>
<evidence type="ECO:0000256" key="5">
    <source>
        <dbReference type="ARBA" id="ARBA00023133"/>
    </source>
</evidence>
<evidence type="ECO:0000256" key="9">
    <source>
        <dbReference type="ARBA" id="ARBA00032837"/>
    </source>
</evidence>
<dbReference type="PIRSF" id="PIRSF001415">
    <property type="entry name" value="Porphbilin_synth"/>
    <property type="match status" value="1"/>
</dbReference>
<evidence type="ECO:0000256" key="6">
    <source>
        <dbReference type="ARBA" id="ARBA00023239"/>
    </source>
</evidence>
<feature type="binding site" evidence="12">
    <location>
        <position position="215"/>
    </location>
    <ligand>
        <name>5-aminolevulinate</name>
        <dbReference type="ChEBI" id="CHEBI:356416"/>
        <label>1</label>
    </ligand>
</feature>
<dbReference type="Proteomes" id="UP000009168">
    <property type="component" value="Unassembled WGS sequence"/>
</dbReference>
<keyword evidence="7" id="KW-0627">Porphyrin biosynthesis</keyword>
<dbReference type="OMA" id="YQMDYAN"/>
<feature type="binding site" evidence="12">
    <location>
        <position position="284"/>
    </location>
    <ligand>
        <name>5-aminolevulinate</name>
        <dbReference type="ChEBI" id="CHEBI:356416"/>
        <label>2</label>
    </ligand>
</feature>
<dbReference type="HOGENOM" id="CLU_035731_0_0_1"/>
<dbReference type="RefSeq" id="XP_001032351.1">
    <property type="nucleotide sequence ID" value="XM_001032351.3"/>
</dbReference>
<evidence type="ECO:0000256" key="11">
    <source>
        <dbReference type="PIRSR" id="PIRSR001415-1"/>
    </source>
</evidence>
<keyword evidence="6" id="KW-0456">Lyase</keyword>
<feature type="binding site" evidence="12">
    <location>
        <position position="323"/>
    </location>
    <ligand>
        <name>5-aminolevulinate</name>
        <dbReference type="ChEBI" id="CHEBI:356416"/>
        <label>2</label>
    </ligand>
</feature>
<dbReference type="UniPathway" id="UPA00251">
    <property type="reaction ID" value="UER00318"/>
</dbReference>
<dbReference type="InterPro" id="IPR013785">
    <property type="entry name" value="Aldolase_TIM"/>
</dbReference>
<protein>
    <recommendedName>
        <fullName evidence="4">Delta-aminolevulinic acid dehydratase</fullName>
        <ecNumber evidence="3">4.2.1.24</ecNumber>
    </recommendedName>
    <alternativeName>
        <fullName evidence="9">Porphobilinogen synthase</fullName>
    </alternativeName>
</protein>
<dbReference type="PANTHER" id="PTHR11458:SF0">
    <property type="entry name" value="DELTA-AMINOLEVULINIC ACID DEHYDRATASE"/>
    <property type="match status" value="1"/>
</dbReference>
<gene>
    <name evidence="14" type="ORF">TTHERM_00636900</name>
</gene>
<dbReference type="SMART" id="SM01004">
    <property type="entry name" value="ALAD"/>
    <property type="match status" value="1"/>
</dbReference>
<comment type="function">
    <text evidence="8">Catalyzes an early step in the biosynthesis of tetrapyrroles. Binds two molecules of 5-aminolevulinate per subunit, each at a distinct site, and catalyzes their condensation to form porphobilinogen.</text>
</comment>
<dbReference type="EMBL" id="GG662588">
    <property type="protein sequence ID" value="EAR84688.1"/>
    <property type="molecule type" value="Genomic_DNA"/>
</dbReference>
<dbReference type="GO" id="GO:0008270">
    <property type="term" value="F:zinc ion binding"/>
    <property type="evidence" value="ECO:0007669"/>
    <property type="project" value="TreeGrafter"/>
</dbReference>
<sequence length="336" mass="37479">MQPNSFELPISHALHGGYKHPACRNWVKQTLSANNLVYPVFVLDEPDAEQEIKTMPGIKRFGYKKIVDHLKPLVKKGLQSIIIFGILSDDNKKDERGSHAGGNGIKGPTNLALEEIKKEIPELLLIVDVCLCAFTSHGHCGLLNCEGYIDNAASLKRLVEVSISYVQSGAQVIAPSDMMDGRIGAIKQELIRQNLEIPVMSYAAKFASSYYGPFRDACKSAPGKSDRQAYQLPLDSTQLALKAVQRDLEEGADYIMVKPITTYLDIVKEIKQRFNPIMACYHVSGEYAMVCFAAQNGACDKKKVVLETMRSFRRAGIDIIITYFTPELLDWVKEEF</sequence>
<dbReference type="FunCoup" id="Q22HL3">
    <property type="interactions" value="295"/>
</dbReference>
<feature type="binding site" evidence="12">
    <location>
        <position position="227"/>
    </location>
    <ligand>
        <name>5-aminolevulinate</name>
        <dbReference type="ChEBI" id="CHEBI:356416"/>
        <label>1</label>
    </ligand>
</feature>
<comment type="catalytic activity">
    <reaction evidence="10">
        <text>2 5-aminolevulinate = porphobilinogen + 2 H2O + H(+)</text>
        <dbReference type="Rhea" id="RHEA:24064"/>
        <dbReference type="ChEBI" id="CHEBI:15377"/>
        <dbReference type="ChEBI" id="CHEBI:15378"/>
        <dbReference type="ChEBI" id="CHEBI:58126"/>
        <dbReference type="ChEBI" id="CHEBI:356416"/>
        <dbReference type="EC" id="4.2.1.24"/>
    </reaction>
</comment>
<evidence type="ECO:0000256" key="12">
    <source>
        <dbReference type="PIRSR" id="PIRSR001415-2"/>
    </source>
</evidence>
<dbReference type="GO" id="GO:0004655">
    <property type="term" value="F:porphobilinogen synthase activity"/>
    <property type="evidence" value="ECO:0007669"/>
    <property type="project" value="UniProtKB-EC"/>
</dbReference>
<name>Q22HL3_TETTS</name>
<evidence type="ECO:0000256" key="10">
    <source>
        <dbReference type="ARBA" id="ARBA00047651"/>
    </source>
</evidence>
<dbReference type="InParanoid" id="Q22HL3"/>
<dbReference type="EC" id="4.2.1.24" evidence="3"/>
<dbReference type="AlphaFoldDB" id="Q22HL3"/>
<dbReference type="OrthoDB" id="1530at2759"/>
<organism evidence="14 15">
    <name type="scientific">Tetrahymena thermophila (strain SB210)</name>
    <dbReference type="NCBI Taxonomy" id="312017"/>
    <lineage>
        <taxon>Eukaryota</taxon>
        <taxon>Sar</taxon>
        <taxon>Alveolata</taxon>
        <taxon>Ciliophora</taxon>
        <taxon>Intramacronucleata</taxon>
        <taxon>Oligohymenophorea</taxon>
        <taxon>Hymenostomatida</taxon>
        <taxon>Tetrahymenina</taxon>
        <taxon>Tetrahymenidae</taxon>
        <taxon>Tetrahymena</taxon>
    </lineage>
</organism>
<dbReference type="STRING" id="312017.Q22HL3"/>
<dbReference type="FunFam" id="3.20.20.70:FF:000019">
    <property type="entry name" value="Delta-aminolevulinic acid dehydratase"/>
    <property type="match status" value="1"/>
</dbReference>
<proteinExistence type="inferred from homology"/>
<feature type="active site" description="Schiff-base intermediate with substrate" evidence="11">
    <location>
        <position position="205"/>
    </location>
</feature>
<comment type="pathway">
    <text evidence="1">Porphyrin-containing compound metabolism; protoporphyrin-IX biosynthesis; coproporphyrinogen-III from 5-aminolevulinate: step 1/4.</text>
</comment>
<dbReference type="GO" id="GO:0005829">
    <property type="term" value="C:cytosol"/>
    <property type="evidence" value="ECO:0007669"/>
    <property type="project" value="TreeGrafter"/>
</dbReference>
<evidence type="ECO:0000256" key="1">
    <source>
        <dbReference type="ARBA" id="ARBA00004694"/>
    </source>
</evidence>
<dbReference type="eggNOG" id="KOG2794">
    <property type="taxonomic scope" value="Eukaryota"/>
</dbReference>
<evidence type="ECO:0000256" key="4">
    <source>
        <dbReference type="ARBA" id="ARBA00020771"/>
    </source>
</evidence>
<dbReference type="Pfam" id="PF00490">
    <property type="entry name" value="ALAD"/>
    <property type="match status" value="1"/>
</dbReference>
<dbReference type="GeneID" id="7838958"/>
<evidence type="ECO:0000256" key="8">
    <source>
        <dbReference type="ARBA" id="ARBA00025628"/>
    </source>
</evidence>
<dbReference type="SUPFAM" id="SSF51569">
    <property type="entry name" value="Aldolase"/>
    <property type="match status" value="1"/>
</dbReference>
<reference evidence="15" key="1">
    <citation type="journal article" date="2006" name="PLoS Biol.">
        <title>Macronuclear genome sequence of the ciliate Tetrahymena thermophila, a model eukaryote.</title>
        <authorList>
            <person name="Eisen J.A."/>
            <person name="Coyne R.S."/>
            <person name="Wu M."/>
            <person name="Wu D."/>
            <person name="Thiagarajan M."/>
            <person name="Wortman J.R."/>
            <person name="Badger J.H."/>
            <person name="Ren Q."/>
            <person name="Amedeo P."/>
            <person name="Jones K.M."/>
            <person name="Tallon L.J."/>
            <person name="Delcher A.L."/>
            <person name="Salzberg S.L."/>
            <person name="Silva J.C."/>
            <person name="Haas B.J."/>
            <person name="Majoros W.H."/>
            <person name="Farzad M."/>
            <person name="Carlton J.M."/>
            <person name="Smith R.K. Jr."/>
            <person name="Garg J."/>
            <person name="Pearlman R.E."/>
            <person name="Karrer K.M."/>
            <person name="Sun L."/>
            <person name="Manning G."/>
            <person name="Elde N.C."/>
            <person name="Turkewitz A.P."/>
            <person name="Asai D.J."/>
            <person name="Wilkes D.E."/>
            <person name="Wang Y."/>
            <person name="Cai H."/>
            <person name="Collins K."/>
            <person name="Stewart B.A."/>
            <person name="Lee S.R."/>
            <person name="Wilamowska K."/>
            <person name="Weinberg Z."/>
            <person name="Ruzzo W.L."/>
            <person name="Wloga D."/>
            <person name="Gaertig J."/>
            <person name="Frankel J."/>
            <person name="Tsao C.-C."/>
            <person name="Gorovsky M.A."/>
            <person name="Keeling P.J."/>
            <person name="Waller R.F."/>
            <person name="Patron N.J."/>
            <person name="Cherry J.M."/>
            <person name="Stover N.A."/>
            <person name="Krieger C.J."/>
            <person name="del Toro C."/>
            <person name="Ryder H.F."/>
            <person name="Williamson S.C."/>
            <person name="Barbeau R.A."/>
            <person name="Hamilton E.P."/>
            <person name="Orias E."/>
        </authorList>
    </citation>
    <scope>NUCLEOTIDE SEQUENCE [LARGE SCALE GENOMIC DNA]</scope>
    <source>
        <strain evidence="15">SB210</strain>
    </source>
</reference>
<dbReference type="NCBIfam" id="NF006762">
    <property type="entry name" value="PRK09283.1"/>
    <property type="match status" value="1"/>
</dbReference>
<evidence type="ECO:0000313" key="15">
    <source>
        <dbReference type="Proteomes" id="UP000009168"/>
    </source>
</evidence>
<dbReference type="GO" id="GO:0006782">
    <property type="term" value="P:protoporphyrinogen IX biosynthetic process"/>
    <property type="evidence" value="ECO:0007669"/>
    <property type="project" value="UniProtKB-UniPathway"/>
</dbReference>
<evidence type="ECO:0000313" key="14">
    <source>
        <dbReference type="EMBL" id="EAR84688.1"/>
    </source>
</evidence>
<evidence type="ECO:0000256" key="3">
    <source>
        <dbReference type="ARBA" id="ARBA00012053"/>
    </source>
</evidence>
<keyword evidence="5" id="KW-0350">Heme biosynthesis</keyword>
<dbReference type="KEGG" id="tet:TTHERM_00636900"/>
<comment type="similarity">
    <text evidence="2 13">Belongs to the ALAD family.</text>
</comment>
<dbReference type="Gene3D" id="3.20.20.70">
    <property type="entry name" value="Aldolase class I"/>
    <property type="match status" value="1"/>
</dbReference>
<evidence type="ECO:0000256" key="2">
    <source>
        <dbReference type="ARBA" id="ARBA00008055"/>
    </source>
</evidence>
<dbReference type="CDD" id="cd04824">
    <property type="entry name" value="eu_ALAD_PBGS_cysteine_rich"/>
    <property type="match status" value="1"/>
</dbReference>
<evidence type="ECO:0000256" key="7">
    <source>
        <dbReference type="ARBA" id="ARBA00023244"/>
    </source>
</evidence>
<dbReference type="PANTHER" id="PTHR11458">
    <property type="entry name" value="DELTA-AMINOLEVULINIC ACID DEHYDRATASE"/>
    <property type="match status" value="1"/>
</dbReference>